<gene>
    <name evidence="2" type="ORF">JIN87_01955</name>
</gene>
<dbReference type="Pfam" id="PF01208">
    <property type="entry name" value="URO-D"/>
    <property type="match status" value="1"/>
</dbReference>
<dbReference type="EMBL" id="JAENIL010000003">
    <property type="protein sequence ID" value="MBK1875609.1"/>
    <property type="molecule type" value="Genomic_DNA"/>
</dbReference>
<keyword evidence="3" id="KW-1185">Reference proteome</keyword>
<reference evidence="2" key="1">
    <citation type="submission" date="2021-01" db="EMBL/GenBank/DDBJ databases">
        <title>Modified the classification status of verrucomicrobia.</title>
        <authorList>
            <person name="Feng X."/>
        </authorList>
    </citation>
    <scope>NUCLEOTIDE SEQUENCE</scope>
    <source>
        <strain evidence="2">KCTC 13126</strain>
    </source>
</reference>
<dbReference type="AlphaFoldDB" id="A0A934RUY6"/>
<dbReference type="SUPFAM" id="SSF51726">
    <property type="entry name" value="UROD/MetE-like"/>
    <property type="match status" value="1"/>
</dbReference>
<dbReference type="RefSeq" id="WP_200353827.1">
    <property type="nucleotide sequence ID" value="NZ_JAENIL010000003.1"/>
</dbReference>
<dbReference type="GO" id="GO:0004853">
    <property type="term" value="F:uroporphyrinogen decarboxylase activity"/>
    <property type="evidence" value="ECO:0007669"/>
    <property type="project" value="InterPro"/>
</dbReference>
<dbReference type="InterPro" id="IPR000257">
    <property type="entry name" value="Uroporphyrinogen_deCOase"/>
</dbReference>
<sequence length="336" mass="37138">MTPFERYQHMLNGEPVDIYPRTPILMQYAAEHIGSNYGAFASDHRVLVEANIACAKDFDFDQVSCISDPYRETSGFGAEIKYHENGVPECVTPPLADLDEIEDLEELTIPQTENSVRMKDRVDAIKAYKKQLGETYSILGWVEGPAALAGDLRGLTDFLMDLIDEPEYSAQLLDICTDTSIQFALEQIKAGADTIGIGDAICSQISPTSYDELIWSRQKRLVDAIRSAGASVRLHICGQTQHLWPKLKELDINIFDCDHMVDLQLARATFPPKVVLAGNLDPVGDIRNGTPDEIKAKLNHCIDLVGTQFMVNAGCEIPSGTPKENVVALCEPITPR</sequence>
<evidence type="ECO:0000313" key="2">
    <source>
        <dbReference type="EMBL" id="MBK1875609.1"/>
    </source>
</evidence>
<dbReference type="PANTHER" id="PTHR47099">
    <property type="entry name" value="METHYLCOBAMIDE:COM METHYLTRANSFERASE MTBA"/>
    <property type="match status" value="1"/>
</dbReference>
<dbReference type="Proteomes" id="UP000617628">
    <property type="component" value="Unassembled WGS sequence"/>
</dbReference>
<accession>A0A934RUY6</accession>
<protein>
    <submittedName>
        <fullName evidence="2">Uroporphyrinogen decarboxylase family protein</fullName>
    </submittedName>
</protein>
<proteinExistence type="predicted"/>
<comment type="caution">
    <text evidence="2">The sequence shown here is derived from an EMBL/GenBank/DDBJ whole genome shotgun (WGS) entry which is preliminary data.</text>
</comment>
<feature type="domain" description="Uroporphyrinogen decarboxylase (URO-D)" evidence="1">
    <location>
        <begin position="3"/>
        <end position="331"/>
    </location>
</feature>
<name>A0A934RUY6_9BACT</name>
<dbReference type="Gene3D" id="3.20.20.210">
    <property type="match status" value="1"/>
</dbReference>
<dbReference type="GO" id="GO:0006779">
    <property type="term" value="P:porphyrin-containing compound biosynthetic process"/>
    <property type="evidence" value="ECO:0007669"/>
    <property type="project" value="InterPro"/>
</dbReference>
<dbReference type="PANTHER" id="PTHR47099:SF1">
    <property type="entry name" value="METHYLCOBAMIDE:COM METHYLTRANSFERASE MTBA"/>
    <property type="match status" value="1"/>
</dbReference>
<dbReference type="InterPro" id="IPR052024">
    <property type="entry name" value="Methanogen_methyltrans"/>
</dbReference>
<dbReference type="InterPro" id="IPR038071">
    <property type="entry name" value="UROD/MetE-like_sf"/>
</dbReference>
<evidence type="ECO:0000259" key="1">
    <source>
        <dbReference type="Pfam" id="PF01208"/>
    </source>
</evidence>
<organism evidence="2 3">
    <name type="scientific">Pelagicoccus mobilis</name>
    <dbReference type="NCBI Taxonomy" id="415221"/>
    <lineage>
        <taxon>Bacteria</taxon>
        <taxon>Pseudomonadati</taxon>
        <taxon>Verrucomicrobiota</taxon>
        <taxon>Opitutia</taxon>
        <taxon>Puniceicoccales</taxon>
        <taxon>Pelagicoccaceae</taxon>
        <taxon>Pelagicoccus</taxon>
    </lineage>
</organism>
<dbReference type="CDD" id="cd03465">
    <property type="entry name" value="URO-D_like"/>
    <property type="match status" value="1"/>
</dbReference>
<evidence type="ECO:0000313" key="3">
    <source>
        <dbReference type="Proteomes" id="UP000617628"/>
    </source>
</evidence>